<feature type="transmembrane region" description="Helical" evidence="1">
    <location>
        <begin position="15"/>
        <end position="33"/>
    </location>
</feature>
<keyword evidence="2" id="KW-0614">Plasmid</keyword>
<sequence length="68" mass="7236">MSSIVCYGLYTRRRWARPGAIVVALALLVWVAVGFSRPTVYLNVATAVGVLGVALSSAVRADLRNESA</sequence>
<dbReference type="RefSeq" id="WP_137717275.1">
    <property type="nucleotide sequence ID" value="NZ_CP053942.1"/>
</dbReference>
<protein>
    <submittedName>
        <fullName evidence="2">Uncharacterized protein</fullName>
    </submittedName>
</protein>
<dbReference type="GeneID" id="55596380"/>
<evidence type="ECO:0000313" key="2">
    <source>
        <dbReference type="EMBL" id="QKG94249.1"/>
    </source>
</evidence>
<dbReference type="KEGG" id="hsai:HPS36_15220"/>
<name>A0A7D3XWA0_9EURY</name>
<keyword evidence="1" id="KW-0472">Membrane</keyword>
<organism evidence="2 3">
    <name type="scientific">Halorubrum salinarum</name>
    <dbReference type="NCBI Taxonomy" id="2739057"/>
    <lineage>
        <taxon>Archaea</taxon>
        <taxon>Methanobacteriati</taxon>
        <taxon>Methanobacteriota</taxon>
        <taxon>Stenosarchaea group</taxon>
        <taxon>Halobacteria</taxon>
        <taxon>Halobacteriales</taxon>
        <taxon>Haloferacaceae</taxon>
        <taxon>Halorubrum</taxon>
    </lineage>
</organism>
<keyword evidence="1" id="KW-0812">Transmembrane</keyword>
<evidence type="ECO:0000256" key="1">
    <source>
        <dbReference type="SAM" id="Phobius"/>
    </source>
</evidence>
<dbReference type="AlphaFoldDB" id="A0A7D3XWA0"/>
<feature type="transmembrane region" description="Helical" evidence="1">
    <location>
        <begin position="39"/>
        <end position="59"/>
    </location>
</feature>
<geneLocation type="plasmid" evidence="3">
    <name>phar01</name>
</geneLocation>
<keyword evidence="3" id="KW-1185">Reference proteome</keyword>
<evidence type="ECO:0000313" key="3">
    <source>
        <dbReference type="Proteomes" id="UP000505020"/>
    </source>
</evidence>
<keyword evidence="1" id="KW-1133">Transmembrane helix</keyword>
<dbReference type="Proteomes" id="UP000505020">
    <property type="component" value="Plasmid pHAR01"/>
</dbReference>
<proteinExistence type="predicted"/>
<reference evidence="2 3" key="1">
    <citation type="submission" date="2020-05" db="EMBL/GenBank/DDBJ databases">
        <title>Halorubrum RHB-C sp.nov., an extremely halophilic archaeon isolated from solar salt farm.</title>
        <authorList>
            <person name="Ho H."/>
            <person name="Danganan R.E."/>
            <person name="Dedeles G.R."/>
            <person name="Kim S.-G."/>
        </authorList>
    </citation>
    <scope>NUCLEOTIDE SEQUENCE [LARGE SCALE GENOMIC DNA]</scope>
    <source>
        <strain evidence="2 3">RHB-C</strain>
        <plasmid evidence="3">phar01</plasmid>
    </source>
</reference>
<gene>
    <name evidence="2" type="ORF">HPS36_15220</name>
</gene>
<dbReference type="EMBL" id="CP053942">
    <property type="protein sequence ID" value="QKG94249.1"/>
    <property type="molecule type" value="Genomic_DNA"/>
</dbReference>
<accession>A0A7D3XWA0</accession>